<feature type="compositionally biased region" description="Acidic residues" evidence="14">
    <location>
        <begin position="11"/>
        <end position="20"/>
    </location>
</feature>
<dbReference type="PIRSF" id="PIRSF003033">
    <property type="entry name" value="Ku70"/>
    <property type="match status" value="1"/>
</dbReference>
<keyword evidence="7" id="KW-0347">Helicase</keyword>
<evidence type="ECO:0000256" key="1">
    <source>
        <dbReference type="ARBA" id="ARBA00004123"/>
    </source>
</evidence>
<dbReference type="GO" id="GO:0005524">
    <property type="term" value="F:ATP binding"/>
    <property type="evidence" value="ECO:0007669"/>
    <property type="project" value="UniProtKB-KW"/>
</dbReference>
<keyword evidence="8" id="KW-0067">ATP-binding</keyword>
<dbReference type="InterPro" id="IPR027388">
    <property type="entry name" value="Ku70_bridge/pillars_dom_sf"/>
</dbReference>
<dbReference type="InterPro" id="IPR006165">
    <property type="entry name" value="Ku70"/>
</dbReference>
<evidence type="ECO:0000256" key="5">
    <source>
        <dbReference type="ARBA" id="ARBA00022763"/>
    </source>
</evidence>
<comment type="subcellular location">
    <subcellularLocation>
        <location evidence="1">Nucleus</location>
    </subcellularLocation>
</comment>
<evidence type="ECO:0000256" key="4">
    <source>
        <dbReference type="ARBA" id="ARBA00022741"/>
    </source>
</evidence>
<dbReference type="PANTHER" id="PTHR12604">
    <property type="entry name" value="KU AUTOANTIGEN DNA HELICASE"/>
    <property type="match status" value="1"/>
</dbReference>
<dbReference type="SUPFAM" id="SSF53300">
    <property type="entry name" value="vWA-like"/>
    <property type="match status" value="1"/>
</dbReference>
<dbReference type="InterPro" id="IPR036465">
    <property type="entry name" value="vWFA_dom_sf"/>
</dbReference>
<dbReference type="GO" id="GO:0016787">
    <property type="term" value="F:hydrolase activity"/>
    <property type="evidence" value="ECO:0007669"/>
    <property type="project" value="UniProtKB-KW"/>
</dbReference>
<dbReference type="InterPro" id="IPR006164">
    <property type="entry name" value="DNA_bd_Ku70/Ku80"/>
</dbReference>
<dbReference type="InterPro" id="IPR047087">
    <property type="entry name" value="KU70_core_dom"/>
</dbReference>
<evidence type="ECO:0000259" key="15">
    <source>
        <dbReference type="SMART" id="SM00559"/>
    </source>
</evidence>
<reference evidence="17" key="1">
    <citation type="submission" date="2017-11" db="EMBL/GenBank/DDBJ databases">
        <title>The sensing device of the deep-sea amphipod.</title>
        <authorList>
            <person name="Kobayashi H."/>
            <person name="Nagahama T."/>
            <person name="Arai W."/>
            <person name="Sasagawa Y."/>
            <person name="Umeda M."/>
            <person name="Hayashi T."/>
            <person name="Nikaido I."/>
            <person name="Watanabe H."/>
            <person name="Oguri K."/>
            <person name="Kitazato H."/>
            <person name="Fujioka K."/>
            <person name="Kido Y."/>
            <person name="Takami H."/>
        </authorList>
    </citation>
    <scope>NUCLEOTIDE SEQUENCE</scope>
    <source>
        <tissue evidence="17">Whole body</tissue>
    </source>
</reference>
<dbReference type="EMBL" id="IACF01001655">
    <property type="protein sequence ID" value="LAB67344.1"/>
    <property type="molecule type" value="mRNA"/>
</dbReference>
<dbReference type="GO" id="GO:0003684">
    <property type="term" value="F:damaged DNA binding"/>
    <property type="evidence" value="ECO:0007669"/>
    <property type="project" value="InterPro"/>
</dbReference>
<dbReference type="InterPro" id="IPR005161">
    <property type="entry name" value="Ku_N"/>
</dbReference>
<reference evidence="16" key="2">
    <citation type="journal article" date="2018" name="Biosci. Biotechnol. Biochem.">
        <title>Polysaccharide hydrolase of the hadal zone amphipods Hirondellea gigas.</title>
        <authorList>
            <person name="Kobayashi H."/>
            <person name="Nagahama T."/>
            <person name="Arai W."/>
            <person name="Sasagawa Y."/>
            <person name="Umeda M."/>
            <person name="Hayashi T."/>
            <person name="Nikaido I."/>
            <person name="Watanabe H."/>
            <person name="Oguri K."/>
            <person name="Kitazato H."/>
            <person name="Fujioka K."/>
            <person name="Kido Y."/>
            <person name="Takami H."/>
        </authorList>
    </citation>
    <scope>NUCLEOTIDE SEQUENCE</scope>
    <source>
        <tissue evidence="16">Whole body</tissue>
    </source>
</reference>
<dbReference type="Gene3D" id="3.40.50.410">
    <property type="entry name" value="von Willebrand factor, type A domain"/>
    <property type="match status" value="1"/>
</dbReference>
<dbReference type="Gene3D" id="1.10.1600.10">
    <property type="match status" value="1"/>
</dbReference>
<dbReference type="InterPro" id="IPR016194">
    <property type="entry name" value="SPOC-like_C_dom_sf"/>
</dbReference>
<dbReference type="FunFam" id="2.40.290.10:FF:000001">
    <property type="entry name" value="X-ray repair cross complementing 6"/>
    <property type="match status" value="1"/>
</dbReference>
<comment type="similarity">
    <text evidence="2">Belongs to the ku70 family.</text>
</comment>
<organism evidence="16">
    <name type="scientific">Hirondellea gigas</name>
    <dbReference type="NCBI Taxonomy" id="1518452"/>
    <lineage>
        <taxon>Eukaryota</taxon>
        <taxon>Metazoa</taxon>
        <taxon>Ecdysozoa</taxon>
        <taxon>Arthropoda</taxon>
        <taxon>Crustacea</taxon>
        <taxon>Multicrustacea</taxon>
        <taxon>Malacostraca</taxon>
        <taxon>Eumalacostraca</taxon>
        <taxon>Peracarida</taxon>
        <taxon>Amphipoda</taxon>
        <taxon>Amphilochidea</taxon>
        <taxon>Lysianassida</taxon>
        <taxon>Lysianassidira</taxon>
        <taxon>Lysianassoidea</taxon>
        <taxon>Lysianassidae</taxon>
        <taxon>Hirondellea</taxon>
    </lineage>
</organism>
<evidence type="ECO:0000256" key="6">
    <source>
        <dbReference type="ARBA" id="ARBA00022801"/>
    </source>
</evidence>
<dbReference type="NCBIfam" id="TIGR00578">
    <property type="entry name" value="ku70"/>
    <property type="match status" value="1"/>
</dbReference>
<name>A0A2P2HZY3_9CRUS</name>
<keyword evidence="4" id="KW-0547">Nucleotide-binding</keyword>
<keyword evidence="5" id="KW-0227">DNA damage</keyword>
<evidence type="ECO:0000313" key="17">
    <source>
        <dbReference type="EMBL" id="LAC21206.1"/>
    </source>
</evidence>
<dbReference type="SUPFAM" id="SSF68906">
    <property type="entry name" value="SAP domain"/>
    <property type="match status" value="1"/>
</dbReference>
<feature type="region of interest" description="Disordered" evidence="14">
    <location>
        <begin position="1"/>
        <end position="24"/>
    </location>
</feature>
<evidence type="ECO:0000256" key="9">
    <source>
        <dbReference type="ARBA" id="ARBA00023125"/>
    </source>
</evidence>
<keyword evidence="6" id="KW-0378">Hydrolase</keyword>
<proteinExistence type="evidence at transcript level"/>
<keyword evidence="9" id="KW-0238">DNA-binding</keyword>
<dbReference type="GO" id="GO:0043564">
    <property type="term" value="C:Ku70:Ku80 complex"/>
    <property type="evidence" value="ECO:0007669"/>
    <property type="project" value="InterPro"/>
</dbReference>
<evidence type="ECO:0000256" key="10">
    <source>
        <dbReference type="ARBA" id="ARBA00023172"/>
    </source>
</evidence>
<dbReference type="CDD" id="cd00788">
    <property type="entry name" value="KU70"/>
    <property type="match status" value="1"/>
</dbReference>
<dbReference type="GO" id="GO:0006303">
    <property type="term" value="P:double-strand break repair via nonhomologous end joining"/>
    <property type="evidence" value="ECO:0007669"/>
    <property type="project" value="InterPro"/>
</dbReference>
<evidence type="ECO:0000256" key="11">
    <source>
        <dbReference type="ARBA" id="ARBA00023204"/>
    </source>
</evidence>
<evidence type="ECO:0000313" key="16">
    <source>
        <dbReference type="EMBL" id="LAB67344.1"/>
    </source>
</evidence>
<evidence type="ECO:0000256" key="14">
    <source>
        <dbReference type="SAM" id="MobiDB-lite"/>
    </source>
</evidence>
<keyword evidence="11" id="KW-0234">DNA repair</keyword>
<evidence type="ECO:0000256" key="8">
    <source>
        <dbReference type="ARBA" id="ARBA00022840"/>
    </source>
</evidence>
<dbReference type="GO" id="GO:0003678">
    <property type="term" value="F:DNA helicase activity"/>
    <property type="evidence" value="ECO:0007669"/>
    <property type="project" value="InterPro"/>
</dbReference>
<dbReference type="SMART" id="SM00559">
    <property type="entry name" value="Ku78"/>
    <property type="match status" value="1"/>
</dbReference>
<feature type="domain" description="Ku" evidence="15">
    <location>
        <begin position="318"/>
        <end position="463"/>
    </location>
</feature>
<dbReference type="InterPro" id="IPR036361">
    <property type="entry name" value="SAP_dom_sf"/>
</dbReference>
<dbReference type="Pfam" id="PF03731">
    <property type="entry name" value="Ku_N"/>
    <property type="match status" value="1"/>
</dbReference>
<dbReference type="GO" id="GO:0042162">
    <property type="term" value="F:telomeric DNA binding"/>
    <property type="evidence" value="ECO:0007669"/>
    <property type="project" value="InterPro"/>
</dbReference>
<dbReference type="GO" id="GO:0006310">
    <property type="term" value="P:DNA recombination"/>
    <property type="evidence" value="ECO:0007669"/>
    <property type="project" value="UniProtKB-KW"/>
</dbReference>
<dbReference type="GO" id="GO:0000723">
    <property type="term" value="P:telomere maintenance"/>
    <property type="evidence" value="ECO:0007669"/>
    <property type="project" value="InterPro"/>
</dbReference>
<evidence type="ECO:0000256" key="7">
    <source>
        <dbReference type="ARBA" id="ARBA00022806"/>
    </source>
</evidence>
<dbReference type="SUPFAM" id="SSF100939">
    <property type="entry name" value="SPOC domain-like"/>
    <property type="match status" value="1"/>
</dbReference>
<dbReference type="Pfam" id="PF02735">
    <property type="entry name" value="Ku"/>
    <property type="match status" value="1"/>
</dbReference>
<evidence type="ECO:0000256" key="13">
    <source>
        <dbReference type="ARBA" id="ARBA00065167"/>
    </source>
</evidence>
<dbReference type="InterPro" id="IPR005160">
    <property type="entry name" value="Ku_C"/>
</dbReference>
<dbReference type="CDD" id="cd01458">
    <property type="entry name" value="vWA_ku"/>
    <property type="match status" value="1"/>
</dbReference>
<dbReference type="Pfam" id="PF03730">
    <property type="entry name" value="Ku_C"/>
    <property type="match status" value="1"/>
</dbReference>
<evidence type="ECO:0000256" key="3">
    <source>
        <dbReference type="ARBA" id="ARBA00014630"/>
    </source>
</evidence>
<dbReference type="Gene3D" id="2.40.290.10">
    <property type="match status" value="1"/>
</dbReference>
<accession>A0A2P2HZY3</accession>
<keyword evidence="12" id="KW-0539">Nucleus</keyword>
<protein>
    <recommendedName>
        <fullName evidence="3">ATP-dependent DNA helicase 2 subunit 1</fullName>
    </recommendedName>
</protein>
<feature type="region of interest" description="Disordered" evidence="14">
    <location>
        <begin position="546"/>
        <end position="575"/>
    </location>
</feature>
<dbReference type="GO" id="GO:0003690">
    <property type="term" value="F:double-stranded DNA binding"/>
    <property type="evidence" value="ECO:0007669"/>
    <property type="project" value="TreeGrafter"/>
</dbReference>
<comment type="subunit">
    <text evidence="13">Heterodimer of a 70 kDa and a 80 kDa subunit.</text>
</comment>
<sequence>MDDYNFNFGDDGSEGEEGEDGERQFGGRNATVFLIDAAPQMFETIKSSDENGEESSFTPFETALKCVHSSVCRQVISSDQDLCAVVLFNTKESVGRSSKVTSSATIATFPHVAVLQQLDRPSADRVIQLENIMKETLKAVTAEFGGTCEGASISDALWACSNLLTQCKSRLSGQNVLLFTCRDSPHTSNTEHLARQALCKARDLDDAGIDLELLFLSHEFSPDNFYKEVLTLGGDAPERAPAMTSSSRLEQLQDRVRRLEHKQRTTGRVVFKLAPGLEMSVGLYTGIRKSNKPSKQKLSKASNEEVRAVTKEYLEETGELLMSSDFCKYQTYGEKKIKFSVAETRDICKVHPPGIELLGFKPSSVIKAFQYVKPASFLYPNDNDIKGSCSVFSALLSRSAARSVVPIVRIVARTNSAPSWAALLPQEEELDEDGCQVHPPGFHVCYLPFADDYRQITVEGRTRATAEQVDHAKAIVKKLHFRYDPSCFENPDLQTHWRNIEALALNRQSLEPVIDYTLPDYGRIRKKIGHLVSELKTSIWPDGYDPVAAASKKPPPKPRQPKSTATAAPPAGDASVEQMAKDNTVAKLTVPVLKEWLTGRECKVAGKKKSELVQDVYDILA</sequence>
<dbReference type="Gene3D" id="4.10.970.10">
    <property type="entry name" value="Ku70, bridge and pillars"/>
    <property type="match status" value="1"/>
</dbReference>
<evidence type="ECO:0000256" key="2">
    <source>
        <dbReference type="ARBA" id="ARBA00005240"/>
    </source>
</evidence>
<dbReference type="Gene3D" id="1.10.720.30">
    <property type="entry name" value="SAP domain"/>
    <property type="match status" value="1"/>
</dbReference>
<evidence type="ECO:0000256" key="12">
    <source>
        <dbReference type="ARBA" id="ARBA00023242"/>
    </source>
</evidence>
<dbReference type="PANTHER" id="PTHR12604:SF2">
    <property type="entry name" value="X-RAY REPAIR CROSS-COMPLEMENTING PROTEIN 6"/>
    <property type="match status" value="1"/>
</dbReference>
<dbReference type="AlphaFoldDB" id="A0A2P2HZY3"/>
<keyword evidence="10" id="KW-0233">DNA recombination</keyword>
<dbReference type="EMBL" id="IACT01001888">
    <property type="protein sequence ID" value="LAC21206.1"/>
    <property type="molecule type" value="mRNA"/>
</dbReference>